<dbReference type="EMBL" id="ALYM01000001">
    <property type="protein sequence ID" value="EMG26244.1"/>
    <property type="molecule type" value="Genomic_DNA"/>
</dbReference>
<evidence type="ECO:0000313" key="2">
    <source>
        <dbReference type="Proteomes" id="UP000011769"/>
    </source>
</evidence>
<dbReference type="NCBIfam" id="TIGR01603">
    <property type="entry name" value="maj_tail_phi13"/>
    <property type="match status" value="1"/>
</dbReference>
<sequence>MGKVKFGLSAFEYGIVDAKDKVATTAKLPGMKSAKLDIANELVTVMADDGPYAVLSGGITETQLEIEVLDLNSKARKDFYGITIEKGVEKYNKNMTPNDIAVMFRTRMEDGKSIWVGLLKGKFNIPGMETTTKEGAPDPKADTTTGNFVARGDADAGDILYIGREDDTEFVFEDFKKMVFPPTTVPEG</sequence>
<reference evidence="1 2" key="1">
    <citation type="journal article" date="2013" name="PLoS ONE">
        <title>Comparative Genomic Characterization of Three Streptococcus parauberis Strains in Fish Pathogen, as Assessed by Wide-Genome Analyses.</title>
        <authorList>
            <person name="Nho S.W."/>
            <person name="Hikima J."/>
            <person name="Park S.B."/>
            <person name="Jang H.B."/>
            <person name="Cha I.S."/>
            <person name="Yasuike M."/>
            <person name="Nakamura Y."/>
            <person name="Fujiwara A."/>
            <person name="Sano M."/>
            <person name="Kanai K."/>
            <person name="Kondo H."/>
            <person name="Hirono I."/>
            <person name="Takeyama H."/>
            <person name="Aoki T."/>
            <person name="Jung T.S."/>
        </authorList>
    </citation>
    <scope>NUCLEOTIDE SEQUENCE [LARGE SCALE GENOMIC DNA]</scope>
    <source>
        <strain evidence="1 2">KRS-02083</strain>
    </source>
</reference>
<protein>
    <submittedName>
        <fullName evidence="1">Phage major tail protein</fullName>
    </submittedName>
</protein>
<dbReference type="Pfam" id="PF04630">
    <property type="entry name" value="Phage_TTP_1"/>
    <property type="match status" value="1"/>
</dbReference>
<dbReference type="InterPro" id="IPR006490">
    <property type="entry name" value="Maj_tail_phi13"/>
</dbReference>
<proteinExistence type="predicted"/>
<dbReference type="InterPro" id="IPR006724">
    <property type="entry name" value="Phage_TTP"/>
</dbReference>
<keyword evidence="2" id="KW-1185">Reference proteome</keyword>
<comment type="caution">
    <text evidence="1">The sequence shown here is derived from an EMBL/GenBank/DDBJ whole genome shotgun (WGS) entry which is preliminary data.</text>
</comment>
<accession>A0ABN0ITX1</accession>
<organism evidence="1 2">
    <name type="scientific">Streptococcus parauberis KRS-02083</name>
    <dbReference type="NCBI Taxonomy" id="1207545"/>
    <lineage>
        <taxon>Bacteria</taxon>
        <taxon>Bacillati</taxon>
        <taxon>Bacillota</taxon>
        <taxon>Bacilli</taxon>
        <taxon>Lactobacillales</taxon>
        <taxon>Streptococcaceae</taxon>
        <taxon>Streptococcus</taxon>
    </lineage>
</organism>
<dbReference type="RefSeq" id="WP_004234361.1">
    <property type="nucleotide sequence ID" value="NZ_ALYM01000001.1"/>
</dbReference>
<name>A0ABN0ITX1_9STRE</name>
<gene>
    <name evidence="1" type="ORF">SPJ1_0206</name>
</gene>
<dbReference type="Proteomes" id="UP000011769">
    <property type="component" value="Unassembled WGS sequence"/>
</dbReference>
<evidence type="ECO:0000313" key="1">
    <source>
        <dbReference type="EMBL" id="EMG26244.1"/>
    </source>
</evidence>